<dbReference type="AlphaFoldDB" id="A0A6A6UF55"/>
<organism evidence="9 10">
    <name type="scientific">Microthyrium microscopicum</name>
    <dbReference type="NCBI Taxonomy" id="703497"/>
    <lineage>
        <taxon>Eukaryota</taxon>
        <taxon>Fungi</taxon>
        <taxon>Dikarya</taxon>
        <taxon>Ascomycota</taxon>
        <taxon>Pezizomycotina</taxon>
        <taxon>Dothideomycetes</taxon>
        <taxon>Dothideomycetes incertae sedis</taxon>
        <taxon>Microthyriales</taxon>
        <taxon>Microthyriaceae</taxon>
        <taxon>Microthyrium</taxon>
    </lineage>
</organism>
<dbReference type="PROSITE" id="PS51892">
    <property type="entry name" value="SUBTILASE"/>
    <property type="match status" value="1"/>
</dbReference>
<feature type="active site" description="Charge relay system" evidence="5">
    <location>
        <position position="613"/>
    </location>
</feature>
<dbReference type="CDD" id="cd00306">
    <property type="entry name" value="Peptidases_S8_S53"/>
    <property type="match status" value="1"/>
</dbReference>
<feature type="active site" description="Charge relay system" evidence="5">
    <location>
        <position position="810"/>
    </location>
</feature>
<reference evidence="9" key="1">
    <citation type="journal article" date="2020" name="Stud. Mycol.">
        <title>101 Dothideomycetes genomes: a test case for predicting lifestyles and emergence of pathogens.</title>
        <authorList>
            <person name="Haridas S."/>
            <person name="Albert R."/>
            <person name="Binder M."/>
            <person name="Bloem J."/>
            <person name="Labutti K."/>
            <person name="Salamov A."/>
            <person name="Andreopoulos B."/>
            <person name="Baker S."/>
            <person name="Barry K."/>
            <person name="Bills G."/>
            <person name="Bluhm B."/>
            <person name="Cannon C."/>
            <person name="Castanera R."/>
            <person name="Culley D."/>
            <person name="Daum C."/>
            <person name="Ezra D."/>
            <person name="Gonzalez J."/>
            <person name="Henrissat B."/>
            <person name="Kuo A."/>
            <person name="Liang C."/>
            <person name="Lipzen A."/>
            <person name="Lutzoni F."/>
            <person name="Magnuson J."/>
            <person name="Mondo S."/>
            <person name="Nolan M."/>
            <person name="Ohm R."/>
            <person name="Pangilinan J."/>
            <person name="Park H.-J."/>
            <person name="Ramirez L."/>
            <person name="Alfaro M."/>
            <person name="Sun H."/>
            <person name="Tritt A."/>
            <person name="Yoshinaga Y."/>
            <person name="Zwiers L.-H."/>
            <person name="Turgeon B."/>
            <person name="Goodwin S."/>
            <person name="Spatafora J."/>
            <person name="Crous P."/>
            <person name="Grigoriev I."/>
        </authorList>
    </citation>
    <scope>NUCLEOTIDE SEQUENCE</scope>
    <source>
        <strain evidence="9">CBS 115976</strain>
    </source>
</reference>
<keyword evidence="4 5" id="KW-0720">Serine protease</keyword>
<dbReference type="InterPro" id="IPR056002">
    <property type="entry name" value="DUF7580"/>
</dbReference>
<feature type="region of interest" description="Disordered" evidence="6">
    <location>
        <begin position="473"/>
        <end position="512"/>
    </location>
</feature>
<dbReference type="InterPro" id="IPR050131">
    <property type="entry name" value="Peptidase_S8_subtilisin-like"/>
</dbReference>
<dbReference type="Pfam" id="PF00082">
    <property type="entry name" value="Peptidase_S8"/>
    <property type="match status" value="1"/>
</dbReference>
<dbReference type="Proteomes" id="UP000799302">
    <property type="component" value="Unassembled WGS sequence"/>
</dbReference>
<evidence type="ECO:0000313" key="10">
    <source>
        <dbReference type="Proteomes" id="UP000799302"/>
    </source>
</evidence>
<evidence type="ECO:0000313" key="9">
    <source>
        <dbReference type="EMBL" id="KAF2670812.1"/>
    </source>
</evidence>
<dbReference type="SUPFAM" id="SSF52743">
    <property type="entry name" value="Subtilisin-like"/>
    <property type="match status" value="1"/>
</dbReference>
<comment type="similarity">
    <text evidence="1 5">Belongs to the peptidase S8 family.</text>
</comment>
<evidence type="ECO:0000256" key="3">
    <source>
        <dbReference type="ARBA" id="ARBA00022801"/>
    </source>
</evidence>
<evidence type="ECO:0000259" key="7">
    <source>
        <dbReference type="Pfam" id="PF00082"/>
    </source>
</evidence>
<dbReference type="GO" id="GO:0004252">
    <property type="term" value="F:serine-type endopeptidase activity"/>
    <property type="evidence" value="ECO:0007669"/>
    <property type="project" value="UniProtKB-UniRule"/>
</dbReference>
<dbReference type="OrthoDB" id="206201at2759"/>
<gene>
    <name evidence="9" type="ORF">BT63DRAFT_423111</name>
</gene>
<keyword evidence="3 5" id="KW-0378">Hydrolase</keyword>
<dbReference type="PANTHER" id="PTHR43806:SF11">
    <property type="entry name" value="CEREVISIN-RELATED"/>
    <property type="match status" value="1"/>
</dbReference>
<evidence type="ECO:0000256" key="1">
    <source>
        <dbReference type="ARBA" id="ARBA00011073"/>
    </source>
</evidence>
<dbReference type="Gene3D" id="3.40.50.200">
    <property type="entry name" value="Peptidase S8/S53 domain"/>
    <property type="match status" value="1"/>
</dbReference>
<keyword evidence="10" id="KW-1185">Reference proteome</keyword>
<evidence type="ECO:0000256" key="5">
    <source>
        <dbReference type="PROSITE-ProRule" id="PRU01240"/>
    </source>
</evidence>
<proteinExistence type="inferred from homology"/>
<dbReference type="InterPro" id="IPR036852">
    <property type="entry name" value="Peptidase_S8/S53_dom_sf"/>
</dbReference>
<feature type="domain" description="Peptidase S8/S53" evidence="7">
    <location>
        <begin position="607"/>
        <end position="831"/>
    </location>
</feature>
<keyword evidence="2 5" id="KW-0645">Protease</keyword>
<dbReference type="PANTHER" id="PTHR43806">
    <property type="entry name" value="PEPTIDASE S8"/>
    <property type="match status" value="1"/>
</dbReference>
<dbReference type="EMBL" id="MU004233">
    <property type="protein sequence ID" value="KAF2670812.1"/>
    <property type="molecule type" value="Genomic_DNA"/>
</dbReference>
<dbReference type="GO" id="GO:0006508">
    <property type="term" value="P:proteolysis"/>
    <property type="evidence" value="ECO:0007669"/>
    <property type="project" value="UniProtKB-KW"/>
</dbReference>
<name>A0A6A6UF55_9PEZI</name>
<evidence type="ECO:0000256" key="2">
    <source>
        <dbReference type="ARBA" id="ARBA00022670"/>
    </source>
</evidence>
<dbReference type="InterPro" id="IPR000209">
    <property type="entry name" value="Peptidase_S8/S53_dom"/>
</dbReference>
<evidence type="ECO:0000259" key="8">
    <source>
        <dbReference type="Pfam" id="PF24476"/>
    </source>
</evidence>
<sequence>MASALRAPVSSTFLSSVALEAWKLVLQCAINVKSQPGATIATKLNIILGHLETQPIYLLHQDVDRLSNEVLRDLYRMSTLSKVGGTFDGNIEPKDIHDRLLKLYQNKKLQMQVQLSVEKFLSNSSKSDIDPYLRHLDDLLGKLVTKESSRDQNIPHYEHMQVEDQQEHPKLVKEQLASIIRKHAACIEDDGTWHPTRLFLETGSKTKANYSDFDLVVAAADMKFWQEFSLRIPMEDDENLSSSSEEDEYRIELDEGDICDIITEQTFARICLQFDREDRSLYKLQSFQTLSHSMSTGYGWSLSDVLQKCDLSVADKITLAHTVSHACWQFYDSALMDAKWTSEDIWFMPGDLINQHSDRIQLKPFISFPFGPCNDFPAEFPQADPVTHRYSRILLLGIVLLEIGLGQRVEIKSSPSWSLHAQLNFTHNIAKAALNQFKTTTWDDFSFKSTYEEAIENCLNSMNFKDVQKRTRKVHGRKSQIAPHAIGKGPEEKVRVDKTDSNKRSSSPMSQRRDALYRKVVAPLSWLANVGFESSNKASFAMIRKASRSQENIIDNGAFLGMWSQIRAAKFHSGQPVRAEDWMQSLKIIAGHIFQCRRAVSTALKPIRIAVLDTGRNPTVLFFKSPQRARWIKDWKDFDGGSTSAVDEFGHGTFMIRLIMEVAPMTEIYVARVAQTTDGLEQNESQVAEAIEWAGLEHQVDVISMSFGFPKASKRISEAIAKVNLERNGSVVFLASAGNSSSYQGIPFPARHPSAIPIFATNCRGTFLESNSTQYDKIEALGTYGDDIPKSLLDELRQHCSDAILQPGTSVATAIAAGTVAMMLSYTAALSSLTGFTGGPEVFGIKLRVGMRKVLRRMSQQTGSRRYFINPVRFWADKPNDNEMFVEMCAAISDVSLE</sequence>
<feature type="compositionally biased region" description="Basic and acidic residues" evidence="6">
    <location>
        <begin position="489"/>
        <end position="503"/>
    </location>
</feature>
<dbReference type="Pfam" id="PF24476">
    <property type="entry name" value="DUF7580"/>
    <property type="match status" value="1"/>
</dbReference>
<feature type="active site" description="Charge relay system" evidence="5">
    <location>
        <position position="651"/>
    </location>
</feature>
<evidence type="ECO:0000256" key="6">
    <source>
        <dbReference type="SAM" id="MobiDB-lite"/>
    </source>
</evidence>
<protein>
    <submittedName>
        <fullName evidence="9">Uncharacterized protein</fullName>
    </submittedName>
</protein>
<feature type="domain" description="DUF7580" evidence="8">
    <location>
        <begin position="172"/>
        <end position="471"/>
    </location>
</feature>
<accession>A0A6A6UF55</accession>
<evidence type="ECO:0000256" key="4">
    <source>
        <dbReference type="ARBA" id="ARBA00022825"/>
    </source>
</evidence>